<name>A0A2I0AJ50_9ASPA</name>
<proteinExistence type="predicted"/>
<dbReference type="Pfam" id="PF13041">
    <property type="entry name" value="PPR_2"/>
    <property type="match status" value="1"/>
</dbReference>
<dbReference type="NCBIfam" id="TIGR00756">
    <property type="entry name" value="PPR"/>
    <property type="match status" value="3"/>
</dbReference>
<dbReference type="FunFam" id="1.25.40.10:FF:000184">
    <property type="entry name" value="Pentatricopeptide repeat-containing protein, chloroplastic"/>
    <property type="match status" value="1"/>
</dbReference>
<feature type="repeat" description="PPR" evidence="2">
    <location>
        <begin position="160"/>
        <end position="190"/>
    </location>
</feature>
<dbReference type="EC" id="3.6.1.-" evidence="3"/>
<dbReference type="Proteomes" id="UP000236161">
    <property type="component" value="Unassembled WGS sequence"/>
</dbReference>
<evidence type="ECO:0000256" key="2">
    <source>
        <dbReference type="PROSITE-ProRule" id="PRU00708"/>
    </source>
</evidence>
<feature type="repeat" description="PPR" evidence="2">
    <location>
        <begin position="59"/>
        <end position="93"/>
    </location>
</feature>
<sequence>MKRAIFSGSLRPLFHARAIISGEIHDPFVAGNILESLLCADPSAHSQARVLLSSFTRRSAFMYNTVLHAYLCNDLPAYALPLFLEMLRHDSTPNKHTFPLLLKAFAHIRLLTSGSTLHSMILKHGLISDPFIHASLIHFYVSLGFFGAAHCAMDENPSPPVSAWTALLSGYAKSGDLIAARKLFDEMPEKNSVSWSAMISGCVQSQLPCEALSLFQEMLATKMAPSSSVIVSILIAMAELGALQEGKWVHALLERNQMFLSSNLKTSLIHMYIKCGDLWSAKQMFEKLRDESVDLWNAMIGGLGLHGRGREALQMFDEMIGEGIRPDDMTFVGLLSACSHSGMVDEGQKCFKSMRILYSIEPKVEHYSCMVDLLGKAGLVWEAVETIKMMPMEPDERIWGSLFGACRVYGEMGLGEAVGKKLVSMEPNEPGLYVLLANLYALAGRWQDAVGVRKMMKSRGVGLEPGCSLIEVDGVVHEFLVADRAHLWVGDIFDKLSEMARVLRAEGCVA</sequence>
<dbReference type="InterPro" id="IPR002885">
    <property type="entry name" value="PPR_rpt"/>
</dbReference>
<evidence type="ECO:0000313" key="4">
    <source>
        <dbReference type="Proteomes" id="UP000236161"/>
    </source>
</evidence>
<dbReference type="AlphaFoldDB" id="A0A2I0AJ50"/>
<keyword evidence="3" id="KW-0378">Hydrolase</keyword>
<feature type="repeat" description="PPR" evidence="2">
    <location>
        <begin position="191"/>
        <end position="225"/>
    </location>
</feature>
<organism evidence="3 4">
    <name type="scientific">Apostasia shenzhenica</name>
    <dbReference type="NCBI Taxonomy" id="1088818"/>
    <lineage>
        <taxon>Eukaryota</taxon>
        <taxon>Viridiplantae</taxon>
        <taxon>Streptophyta</taxon>
        <taxon>Embryophyta</taxon>
        <taxon>Tracheophyta</taxon>
        <taxon>Spermatophyta</taxon>
        <taxon>Magnoliopsida</taxon>
        <taxon>Liliopsida</taxon>
        <taxon>Asparagales</taxon>
        <taxon>Orchidaceae</taxon>
        <taxon>Apostasioideae</taxon>
        <taxon>Apostasia</taxon>
    </lineage>
</organism>
<dbReference type="Gene3D" id="1.25.40.10">
    <property type="entry name" value="Tetratricopeptide repeat domain"/>
    <property type="match status" value="3"/>
</dbReference>
<evidence type="ECO:0000256" key="1">
    <source>
        <dbReference type="ARBA" id="ARBA00022737"/>
    </source>
</evidence>
<dbReference type="InterPro" id="IPR046848">
    <property type="entry name" value="E_motif"/>
</dbReference>
<reference evidence="3 4" key="1">
    <citation type="journal article" date="2017" name="Nature">
        <title>The Apostasia genome and the evolution of orchids.</title>
        <authorList>
            <person name="Zhang G.Q."/>
            <person name="Liu K.W."/>
            <person name="Li Z."/>
            <person name="Lohaus R."/>
            <person name="Hsiao Y.Y."/>
            <person name="Niu S.C."/>
            <person name="Wang J.Y."/>
            <person name="Lin Y.C."/>
            <person name="Xu Q."/>
            <person name="Chen L.J."/>
            <person name="Yoshida K."/>
            <person name="Fujiwara S."/>
            <person name="Wang Z.W."/>
            <person name="Zhang Y.Q."/>
            <person name="Mitsuda N."/>
            <person name="Wang M."/>
            <person name="Liu G.H."/>
            <person name="Pecoraro L."/>
            <person name="Huang H.X."/>
            <person name="Xiao X.J."/>
            <person name="Lin M."/>
            <person name="Wu X.Y."/>
            <person name="Wu W.L."/>
            <person name="Chen Y.Y."/>
            <person name="Chang S.B."/>
            <person name="Sakamoto S."/>
            <person name="Ohme-Takagi M."/>
            <person name="Yagi M."/>
            <person name="Zeng S.J."/>
            <person name="Shen C.Y."/>
            <person name="Yeh C.M."/>
            <person name="Luo Y.B."/>
            <person name="Tsai W.C."/>
            <person name="Van de Peer Y."/>
            <person name="Liu Z.J."/>
        </authorList>
    </citation>
    <scope>NUCLEOTIDE SEQUENCE [LARGE SCALE GENOMIC DNA]</scope>
    <source>
        <strain evidence="4">cv. Shenzhen</strain>
        <tissue evidence="3">Stem</tissue>
    </source>
</reference>
<keyword evidence="4" id="KW-1185">Reference proteome</keyword>
<dbReference type="EMBL" id="KZ451979">
    <property type="protein sequence ID" value="PKA55561.1"/>
    <property type="molecule type" value="Genomic_DNA"/>
</dbReference>
<dbReference type="PANTHER" id="PTHR47926">
    <property type="entry name" value="PENTATRICOPEPTIDE REPEAT-CONTAINING PROTEIN"/>
    <property type="match status" value="1"/>
</dbReference>
<dbReference type="PROSITE" id="PS51375">
    <property type="entry name" value="PPR"/>
    <property type="match status" value="4"/>
</dbReference>
<dbReference type="OrthoDB" id="185373at2759"/>
<dbReference type="Pfam" id="PF01535">
    <property type="entry name" value="PPR"/>
    <property type="match status" value="5"/>
</dbReference>
<dbReference type="InterPro" id="IPR011990">
    <property type="entry name" value="TPR-like_helical_dom_sf"/>
</dbReference>
<dbReference type="GO" id="GO:0003723">
    <property type="term" value="F:RNA binding"/>
    <property type="evidence" value="ECO:0007669"/>
    <property type="project" value="InterPro"/>
</dbReference>
<dbReference type="InterPro" id="IPR046960">
    <property type="entry name" value="PPR_At4g14850-like_plant"/>
</dbReference>
<dbReference type="Pfam" id="PF20431">
    <property type="entry name" value="E_motif"/>
    <property type="match status" value="1"/>
</dbReference>
<feature type="repeat" description="PPR" evidence="2">
    <location>
        <begin position="292"/>
        <end position="326"/>
    </location>
</feature>
<accession>A0A2I0AJ50</accession>
<dbReference type="PANTHER" id="PTHR47926:SF436">
    <property type="entry name" value="PENTATRICOPEPTIDE REPEAT-CONTAINING PROTEIN ELI1, CHLOROPLASTIC-LIKE ISOFORM X2"/>
    <property type="match status" value="1"/>
</dbReference>
<gene>
    <name evidence="3" type="primary">PCMP-H61</name>
    <name evidence="3" type="ORF">AXF42_Ash006763</name>
</gene>
<evidence type="ECO:0000313" key="3">
    <source>
        <dbReference type="EMBL" id="PKA55561.1"/>
    </source>
</evidence>
<keyword evidence="1" id="KW-0677">Repeat</keyword>
<dbReference type="GO" id="GO:0016787">
    <property type="term" value="F:hydrolase activity"/>
    <property type="evidence" value="ECO:0007669"/>
    <property type="project" value="UniProtKB-KW"/>
</dbReference>
<dbReference type="GO" id="GO:0009451">
    <property type="term" value="P:RNA modification"/>
    <property type="evidence" value="ECO:0007669"/>
    <property type="project" value="InterPro"/>
</dbReference>
<protein>
    <submittedName>
        <fullName evidence="3">Pentatricopeptide repeat-containing protein</fullName>
        <ecNumber evidence="3">3.6.1.-</ecNumber>
    </submittedName>
</protein>